<dbReference type="OrthoDB" id="3227768at2759"/>
<dbReference type="InterPro" id="IPR050371">
    <property type="entry name" value="Fungal_virulence_M36"/>
</dbReference>
<dbReference type="Gene3D" id="1.10.390.10">
    <property type="entry name" value="Neutral Protease Domain 2"/>
    <property type="match status" value="1"/>
</dbReference>
<dbReference type="VEuPathDB" id="FungiDB:AMAG_07748"/>
<organism evidence="16 17">
    <name type="scientific">Allomyces macrogynus (strain ATCC 38327)</name>
    <name type="common">Allomyces javanicus var. macrogynus</name>
    <dbReference type="NCBI Taxonomy" id="578462"/>
    <lineage>
        <taxon>Eukaryota</taxon>
        <taxon>Fungi</taxon>
        <taxon>Fungi incertae sedis</taxon>
        <taxon>Blastocladiomycota</taxon>
        <taxon>Blastocladiomycetes</taxon>
        <taxon>Blastocladiales</taxon>
        <taxon>Blastocladiaceae</taxon>
        <taxon>Allomyces</taxon>
    </lineage>
</organism>
<evidence type="ECO:0000256" key="11">
    <source>
        <dbReference type="PIRSR" id="PIRSR601842-1"/>
    </source>
</evidence>
<keyword evidence="10 13" id="KW-0865">Zymogen</keyword>
<keyword evidence="3 13" id="KW-0964">Secreted</keyword>
<dbReference type="PANTHER" id="PTHR33478:SF1">
    <property type="entry name" value="EXTRACELLULAR METALLOPROTEINASE MEP"/>
    <property type="match status" value="1"/>
</dbReference>
<evidence type="ECO:0000256" key="8">
    <source>
        <dbReference type="ARBA" id="ARBA00022833"/>
    </source>
</evidence>
<evidence type="ECO:0000256" key="7">
    <source>
        <dbReference type="ARBA" id="ARBA00022801"/>
    </source>
</evidence>
<name>A0A0L0SJ79_ALLM3</name>
<dbReference type="PANTHER" id="PTHR33478">
    <property type="entry name" value="EXTRACELLULAR METALLOPROTEINASE MEP"/>
    <property type="match status" value="1"/>
</dbReference>
<keyword evidence="6" id="KW-0732">Signal</keyword>
<feature type="binding site" evidence="12">
    <location>
        <position position="548"/>
    </location>
    <ligand>
        <name>Zn(2+)</name>
        <dbReference type="ChEBI" id="CHEBI:29105"/>
        <note>catalytic</note>
    </ligand>
</feature>
<dbReference type="GO" id="GO:0005615">
    <property type="term" value="C:extracellular space"/>
    <property type="evidence" value="ECO:0007669"/>
    <property type="project" value="InterPro"/>
</dbReference>
<gene>
    <name evidence="16" type="ORF">AMAG_07748</name>
</gene>
<dbReference type="InterPro" id="IPR027268">
    <property type="entry name" value="Peptidase_M4/M1_CTD_sf"/>
</dbReference>
<dbReference type="EMBL" id="GG745340">
    <property type="protein sequence ID" value="KNE62537.1"/>
    <property type="molecule type" value="Genomic_DNA"/>
</dbReference>
<dbReference type="GO" id="GO:0006508">
    <property type="term" value="P:proteolysis"/>
    <property type="evidence" value="ECO:0007669"/>
    <property type="project" value="UniProtKB-KW"/>
</dbReference>
<dbReference type="SUPFAM" id="SSF55486">
    <property type="entry name" value="Metalloproteases ('zincins'), catalytic domain"/>
    <property type="match status" value="1"/>
</dbReference>
<evidence type="ECO:0000256" key="10">
    <source>
        <dbReference type="ARBA" id="ARBA00023145"/>
    </source>
</evidence>
<evidence type="ECO:0000256" key="6">
    <source>
        <dbReference type="ARBA" id="ARBA00022729"/>
    </source>
</evidence>
<evidence type="ECO:0000256" key="4">
    <source>
        <dbReference type="ARBA" id="ARBA00022670"/>
    </source>
</evidence>
<keyword evidence="17" id="KW-1185">Reference proteome</keyword>
<comment type="subcellular location">
    <subcellularLocation>
        <location evidence="1 13">Secreted</location>
    </subcellularLocation>
</comment>
<dbReference type="Pfam" id="PF02128">
    <property type="entry name" value="Peptidase_M36"/>
    <property type="match status" value="1"/>
</dbReference>
<sequence>MDSTRSTSRPARRHRRQPRTSSARTLAQLLVAVFVLVQLTCSSTTAYPTRRAATPSTTSHLYAPARKSFGPALTHATYRHALPRRPGTANNVATGALEYLTPVSGAPAGEIAAAFVAATVGVPVDEVVVMASHRSEHTGVSHVYLRQVKGGVEVANADANVNIDRLGRVISYGEAFFRGSVPTAPSLVAVAETAAPLQLHQAGNGAQHASSPTAVDSATSAVKIDPVAGYHALLRHLGMHDAVAQTSAAAFRLDPAMSTTTSTKHKLFRGTIARPAHAESDVVVGMTYLQTSSTSAKLVYEYEVELRDNWYHAHVCAATGAVESLVDWVADAASYEVYPIGVNDPDDGDRVRVKRPELVRASPDGWHSDRTTIGNNVIAQENLSGKADALLKEGELSAAYRPRSGHKLHFHYDIDFAKNPKSYLDASITQLFYMNNMLHDLFYAYGFTENAGNFQADNFGRGGVAGDPVVAFAQDGSGYNNANFATPPDGKNGKMRMYVWNTVVPNRDGDLENGIVIHEFGHGVSNRLTGGPHNSGCLAWGESGGMGEGWGDVWATIFRHRSADRARRDYGPWHMGKYANGGTTGIRKYPYSADMDVNPSTYSFLNHQGYWGVHAKGEVWASILLEVYWNLINDLGWTGDWKSAAVDKGNTLFNQLVVDGLTMQPCRPTFLDARSAILQAEAVLTGGRHACAVWRGFAKRGLGVDAQRIAGKNPWDDDTRIDGFSVPDECRS</sequence>
<feature type="domain" description="FTP" evidence="15">
    <location>
        <begin position="126"/>
        <end position="176"/>
    </location>
</feature>
<dbReference type="eggNOG" id="ENOG502QTDC">
    <property type="taxonomic scope" value="Eukaryota"/>
</dbReference>
<evidence type="ECO:0000256" key="5">
    <source>
        <dbReference type="ARBA" id="ARBA00022723"/>
    </source>
</evidence>
<evidence type="ECO:0000256" key="2">
    <source>
        <dbReference type="ARBA" id="ARBA00006006"/>
    </source>
</evidence>
<dbReference type="Proteomes" id="UP000054350">
    <property type="component" value="Unassembled WGS sequence"/>
</dbReference>
<evidence type="ECO:0000259" key="15">
    <source>
        <dbReference type="Pfam" id="PF07504"/>
    </source>
</evidence>
<keyword evidence="9 13" id="KW-0482">Metalloprotease</keyword>
<feature type="active site" evidence="11">
    <location>
        <position position="519"/>
    </location>
</feature>
<reference evidence="17" key="2">
    <citation type="submission" date="2009-11" db="EMBL/GenBank/DDBJ databases">
        <title>The Genome Sequence of Allomyces macrogynus strain ATCC 38327.</title>
        <authorList>
            <consortium name="The Broad Institute Genome Sequencing Platform"/>
            <person name="Russ C."/>
            <person name="Cuomo C."/>
            <person name="Shea T."/>
            <person name="Young S.K."/>
            <person name="Zeng Q."/>
            <person name="Koehrsen M."/>
            <person name="Haas B."/>
            <person name="Borodovsky M."/>
            <person name="Guigo R."/>
            <person name="Alvarado L."/>
            <person name="Berlin A."/>
            <person name="Borenstein D."/>
            <person name="Chen Z."/>
            <person name="Engels R."/>
            <person name="Freedman E."/>
            <person name="Gellesch M."/>
            <person name="Goldberg J."/>
            <person name="Griggs A."/>
            <person name="Gujja S."/>
            <person name="Heiman D."/>
            <person name="Hepburn T."/>
            <person name="Howarth C."/>
            <person name="Jen D."/>
            <person name="Larson L."/>
            <person name="Lewis B."/>
            <person name="Mehta T."/>
            <person name="Park D."/>
            <person name="Pearson M."/>
            <person name="Roberts A."/>
            <person name="Saif S."/>
            <person name="Shenoy N."/>
            <person name="Sisk P."/>
            <person name="Stolte C."/>
            <person name="Sykes S."/>
            <person name="Walk T."/>
            <person name="White J."/>
            <person name="Yandava C."/>
            <person name="Burger G."/>
            <person name="Gray M.W."/>
            <person name="Holland P.W.H."/>
            <person name="King N."/>
            <person name="Lang F.B.F."/>
            <person name="Roger A.J."/>
            <person name="Ruiz-Trillo I."/>
            <person name="Lander E."/>
            <person name="Nusbaum C."/>
        </authorList>
    </citation>
    <scope>NUCLEOTIDE SEQUENCE [LARGE SCALE GENOMIC DNA]</scope>
    <source>
        <strain evidence="17">ATCC 38327</strain>
    </source>
</reference>
<keyword evidence="7 13" id="KW-0378">Hydrolase</keyword>
<keyword evidence="4 13" id="KW-0645">Protease</keyword>
<dbReference type="CDD" id="cd09596">
    <property type="entry name" value="M36"/>
    <property type="match status" value="1"/>
</dbReference>
<feature type="binding site" evidence="12">
    <location>
        <position position="522"/>
    </location>
    <ligand>
        <name>Zn(2+)</name>
        <dbReference type="ChEBI" id="CHEBI:29105"/>
        <note>catalytic</note>
    </ligand>
</feature>
<evidence type="ECO:0000313" key="17">
    <source>
        <dbReference type="Proteomes" id="UP000054350"/>
    </source>
</evidence>
<keyword evidence="5 12" id="KW-0479">Metal-binding</keyword>
<evidence type="ECO:0000256" key="13">
    <source>
        <dbReference type="RuleBase" id="RU364017"/>
    </source>
</evidence>
<dbReference type="Gene3D" id="3.10.170.10">
    <property type="match status" value="1"/>
</dbReference>
<dbReference type="InterPro" id="IPR001842">
    <property type="entry name" value="Peptidase_M36"/>
</dbReference>
<reference evidence="16 17" key="1">
    <citation type="submission" date="2009-11" db="EMBL/GenBank/DDBJ databases">
        <title>Annotation of Allomyces macrogynus ATCC 38327.</title>
        <authorList>
            <consortium name="The Broad Institute Genome Sequencing Platform"/>
            <person name="Russ C."/>
            <person name="Cuomo C."/>
            <person name="Burger G."/>
            <person name="Gray M.W."/>
            <person name="Holland P.W.H."/>
            <person name="King N."/>
            <person name="Lang F.B.F."/>
            <person name="Roger A.J."/>
            <person name="Ruiz-Trillo I."/>
            <person name="Young S.K."/>
            <person name="Zeng Q."/>
            <person name="Gargeya S."/>
            <person name="Fitzgerald M."/>
            <person name="Haas B."/>
            <person name="Abouelleil A."/>
            <person name="Alvarado L."/>
            <person name="Arachchi H.M."/>
            <person name="Berlin A."/>
            <person name="Chapman S.B."/>
            <person name="Gearin G."/>
            <person name="Goldberg J."/>
            <person name="Griggs A."/>
            <person name="Gujja S."/>
            <person name="Hansen M."/>
            <person name="Heiman D."/>
            <person name="Howarth C."/>
            <person name="Larimer J."/>
            <person name="Lui A."/>
            <person name="MacDonald P.J.P."/>
            <person name="McCowen C."/>
            <person name="Montmayeur A."/>
            <person name="Murphy C."/>
            <person name="Neiman D."/>
            <person name="Pearson M."/>
            <person name="Priest M."/>
            <person name="Roberts A."/>
            <person name="Saif S."/>
            <person name="Shea T."/>
            <person name="Sisk P."/>
            <person name="Stolte C."/>
            <person name="Sykes S."/>
            <person name="Wortman J."/>
            <person name="Nusbaum C."/>
            <person name="Birren B."/>
        </authorList>
    </citation>
    <scope>NUCLEOTIDE SEQUENCE [LARGE SCALE GENOMIC DNA]</scope>
    <source>
        <strain evidence="16 17">ATCC 38327</strain>
    </source>
</reference>
<dbReference type="AlphaFoldDB" id="A0A0L0SJ79"/>
<accession>A0A0L0SJ79</accession>
<dbReference type="PRINTS" id="PR00999">
    <property type="entry name" value="FUNGALYSIN"/>
</dbReference>
<evidence type="ECO:0000256" key="14">
    <source>
        <dbReference type="SAM" id="MobiDB-lite"/>
    </source>
</evidence>
<feature type="binding site" evidence="12">
    <location>
        <position position="518"/>
    </location>
    <ligand>
        <name>Zn(2+)</name>
        <dbReference type="ChEBI" id="CHEBI:29105"/>
        <note>catalytic</note>
    </ligand>
</feature>
<evidence type="ECO:0000256" key="12">
    <source>
        <dbReference type="PIRSR" id="PIRSR601842-2"/>
    </source>
</evidence>
<keyword evidence="8 12" id="KW-0862">Zinc</keyword>
<evidence type="ECO:0000256" key="3">
    <source>
        <dbReference type="ARBA" id="ARBA00022525"/>
    </source>
</evidence>
<comment type="cofactor">
    <cofactor evidence="12">
        <name>Zn(2+)</name>
        <dbReference type="ChEBI" id="CHEBI:29105"/>
    </cofactor>
    <text evidence="12">Binds 1 zinc ion per subunit.</text>
</comment>
<comment type="similarity">
    <text evidence="2 13">Belongs to the peptidase M36 family.</text>
</comment>
<dbReference type="EC" id="3.4.24.-" evidence="13"/>
<dbReference type="Pfam" id="PF07504">
    <property type="entry name" value="FTP"/>
    <property type="match status" value="1"/>
</dbReference>
<dbReference type="OMA" id="IRKDSYT"/>
<feature type="region of interest" description="Disordered" evidence="14">
    <location>
        <begin position="1"/>
        <end position="22"/>
    </location>
</feature>
<proteinExistence type="inferred from homology"/>
<dbReference type="GO" id="GO:0004222">
    <property type="term" value="F:metalloendopeptidase activity"/>
    <property type="evidence" value="ECO:0007669"/>
    <property type="project" value="InterPro"/>
</dbReference>
<evidence type="ECO:0000256" key="1">
    <source>
        <dbReference type="ARBA" id="ARBA00004613"/>
    </source>
</evidence>
<dbReference type="GO" id="GO:0008270">
    <property type="term" value="F:zinc ion binding"/>
    <property type="evidence" value="ECO:0007669"/>
    <property type="project" value="InterPro"/>
</dbReference>
<protein>
    <recommendedName>
        <fullName evidence="13">Extracellular metalloproteinase</fullName>
        <ecNumber evidence="13">3.4.24.-</ecNumber>
    </recommendedName>
    <alternativeName>
        <fullName evidence="13">Fungalysin</fullName>
    </alternativeName>
</protein>
<dbReference type="InterPro" id="IPR011096">
    <property type="entry name" value="FTP_domain"/>
</dbReference>
<evidence type="ECO:0000313" key="16">
    <source>
        <dbReference type="EMBL" id="KNE62537.1"/>
    </source>
</evidence>
<evidence type="ECO:0000256" key="9">
    <source>
        <dbReference type="ARBA" id="ARBA00023049"/>
    </source>
</evidence>